<name>A0AAV2LIH3_KNICA</name>
<gene>
    <name evidence="1" type="ORF">KC01_LOCUS27490</name>
</gene>
<proteinExistence type="predicted"/>
<dbReference type="Proteomes" id="UP001497482">
    <property type="component" value="Chromosome 23"/>
</dbReference>
<sequence length="107" mass="11744">MLTGASDMCRYLELVAPPPGALSRLPQAQLSGRSWSSPWSDSFQTFAVVSLIKGPHRDSLRVALQPYDPGITQVKQDDRCHTKDKFGTAFAQATIETRSVAVKAEPR</sequence>
<protein>
    <submittedName>
        <fullName evidence="1">Uncharacterized protein</fullName>
    </submittedName>
</protein>
<keyword evidence="2" id="KW-1185">Reference proteome</keyword>
<organism evidence="1 2">
    <name type="scientific">Knipowitschia caucasica</name>
    <name type="common">Caucasian dwarf goby</name>
    <name type="synonym">Pomatoschistus caucasicus</name>
    <dbReference type="NCBI Taxonomy" id="637954"/>
    <lineage>
        <taxon>Eukaryota</taxon>
        <taxon>Metazoa</taxon>
        <taxon>Chordata</taxon>
        <taxon>Craniata</taxon>
        <taxon>Vertebrata</taxon>
        <taxon>Euteleostomi</taxon>
        <taxon>Actinopterygii</taxon>
        <taxon>Neopterygii</taxon>
        <taxon>Teleostei</taxon>
        <taxon>Neoteleostei</taxon>
        <taxon>Acanthomorphata</taxon>
        <taxon>Gobiaria</taxon>
        <taxon>Gobiiformes</taxon>
        <taxon>Gobioidei</taxon>
        <taxon>Gobiidae</taxon>
        <taxon>Gobiinae</taxon>
        <taxon>Knipowitschia</taxon>
    </lineage>
</organism>
<accession>A0AAV2LIH3</accession>
<evidence type="ECO:0000313" key="2">
    <source>
        <dbReference type="Proteomes" id="UP001497482"/>
    </source>
</evidence>
<dbReference type="EMBL" id="OZ035845">
    <property type="protein sequence ID" value="CAL1599172.1"/>
    <property type="molecule type" value="Genomic_DNA"/>
</dbReference>
<dbReference type="AlphaFoldDB" id="A0AAV2LIH3"/>
<reference evidence="1 2" key="1">
    <citation type="submission" date="2024-04" db="EMBL/GenBank/DDBJ databases">
        <authorList>
            <person name="Waldvogel A.-M."/>
            <person name="Schoenle A."/>
        </authorList>
    </citation>
    <scope>NUCLEOTIDE SEQUENCE [LARGE SCALE GENOMIC DNA]</scope>
</reference>
<evidence type="ECO:0000313" key="1">
    <source>
        <dbReference type="EMBL" id="CAL1599172.1"/>
    </source>
</evidence>